<reference evidence="1 2" key="1">
    <citation type="journal article" date="2013" name="ISME J.">
        <title>A metabolic model for members of the genus Tetrasphaera involved in enhanced biological phosphorus removal.</title>
        <authorList>
            <person name="Kristiansen R."/>
            <person name="Nguyen H.T.T."/>
            <person name="Saunders A.M."/>
            <person name="Nielsen J.L."/>
            <person name="Wimmer R."/>
            <person name="Le V.Q."/>
            <person name="McIlroy S.J."/>
            <person name="Petrovski S."/>
            <person name="Seviour R.J."/>
            <person name="Calteau A."/>
            <person name="Nielsen K.L."/>
            <person name="Nielsen P.H."/>
        </authorList>
    </citation>
    <scope>NUCLEOTIDE SEQUENCE [LARGE SCALE GENOMIC DNA]</scope>
    <source>
        <strain evidence="1 2">T1-X7</strain>
    </source>
</reference>
<dbReference type="Proteomes" id="UP000035721">
    <property type="component" value="Unassembled WGS sequence"/>
</dbReference>
<evidence type="ECO:0000313" key="1">
    <source>
        <dbReference type="EMBL" id="CCH77142.1"/>
    </source>
</evidence>
<evidence type="ECO:0000313" key="2">
    <source>
        <dbReference type="Proteomes" id="UP000035721"/>
    </source>
</evidence>
<gene>
    <name evidence="1" type="ORF">BN12_1680008</name>
</gene>
<comment type="caution">
    <text evidence="1">The sequence shown here is derived from an EMBL/GenBank/DDBJ whole genome shotgun (WGS) entry which is preliminary data.</text>
</comment>
<accession>A0A077LWG7</accession>
<dbReference type="AlphaFoldDB" id="A0A077LWG7"/>
<dbReference type="RefSeq" id="WP_048554067.1">
    <property type="nucleotide sequence ID" value="NZ_HF570958.1"/>
</dbReference>
<proteinExistence type="predicted"/>
<keyword evidence="2" id="KW-1185">Reference proteome</keyword>
<name>A0A077LWG7_9MICO</name>
<sequence>MNSADLKGTLTGLWERAHASAPTGSWPTVTRLAGPDVPRHMTAWAVGRWSDEPDDDRPRQIIVTPSLKPDAPASVRRRLLARVIADGSGECPLCSAVAGLDREPPAPGEPGIAAWRTMPLHITLTHAVGCPATFGDEDRRHFEMQGDQS</sequence>
<protein>
    <submittedName>
        <fullName evidence="1">Uncharacterized protein</fullName>
    </submittedName>
</protein>
<organism evidence="1 2">
    <name type="scientific">Nostocoides japonicum T1-X7</name>
    <dbReference type="NCBI Taxonomy" id="1194083"/>
    <lineage>
        <taxon>Bacteria</taxon>
        <taxon>Bacillati</taxon>
        <taxon>Actinomycetota</taxon>
        <taxon>Actinomycetes</taxon>
        <taxon>Micrococcales</taxon>
        <taxon>Intrasporangiaceae</taxon>
        <taxon>Nostocoides</taxon>
    </lineage>
</organism>
<dbReference type="OrthoDB" id="9886499at2"/>
<dbReference type="EMBL" id="CAJB01000077">
    <property type="protein sequence ID" value="CCH77142.1"/>
    <property type="molecule type" value="Genomic_DNA"/>
</dbReference>